<proteinExistence type="predicted"/>
<accession>A0A368T5K2</accession>
<organism evidence="1 2">
    <name type="scientific">Marinitenerispora sediminis</name>
    <dbReference type="NCBI Taxonomy" id="1931232"/>
    <lineage>
        <taxon>Bacteria</taxon>
        <taxon>Bacillati</taxon>
        <taxon>Actinomycetota</taxon>
        <taxon>Actinomycetes</taxon>
        <taxon>Streptosporangiales</taxon>
        <taxon>Nocardiopsidaceae</taxon>
        <taxon>Marinitenerispora</taxon>
    </lineage>
</organism>
<sequence length="142" mass="15178">MLRVTVNGVEVEVRAWAEEPAGGPVAALADTELRARCLPALVRWRGRSFRCVALWPEPLPPAGPPDPAPADLAGAVLAQLVHGWRCRVCGGRVAALVAEAGLPFADTNRRRHRWATNCPHCGAHVGRARLHALVLLPDPLGS</sequence>
<evidence type="ECO:0000313" key="2">
    <source>
        <dbReference type="Proteomes" id="UP000253318"/>
    </source>
</evidence>
<dbReference type="OrthoDB" id="4350787at2"/>
<dbReference type="Proteomes" id="UP000253318">
    <property type="component" value="Unassembled WGS sequence"/>
</dbReference>
<gene>
    <name evidence="1" type="ORF">DEF24_11495</name>
</gene>
<keyword evidence="2" id="KW-1185">Reference proteome</keyword>
<dbReference type="RefSeq" id="WP_114396459.1">
    <property type="nucleotide sequence ID" value="NZ_QEIM01000010.1"/>
</dbReference>
<dbReference type="EMBL" id="QEIN01000075">
    <property type="protein sequence ID" value="RCV58981.1"/>
    <property type="molecule type" value="Genomic_DNA"/>
</dbReference>
<protein>
    <submittedName>
        <fullName evidence="1">Uncharacterized protein</fullName>
    </submittedName>
</protein>
<evidence type="ECO:0000313" key="1">
    <source>
        <dbReference type="EMBL" id="RCV58981.1"/>
    </source>
</evidence>
<reference evidence="1 2" key="1">
    <citation type="submission" date="2018-04" db="EMBL/GenBank/DDBJ databases">
        <title>Novel actinobacteria from marine sediment.</title>
        <authorList>
            <person name="Ng Z.Y."/>
            <person name="Tan G.Y.A."/>
        </authorList>
    </citation>
    <scope>NUCLEOTIDE SEQUENCE [LARGE SCALE GENOMIC DNA]</scope>
    <source>
        <strain evidence="1 2">TPS81</strain>
    </source>
</reference>
<name>A0A368T5K2_9ACTN</name>
<comment type="caution">
    <text evidence="1">The sequence shown here is derived from an EMBL/GenBank/DDBJ whole genome shotgun (WGS) entry which is preliminary data.</text>
</comment>
<dbReference type="AlphaFoldDB" id="A0A368T5K2"/>